<keyword evidence="2" id="KW-0396">Initiation factor</keyword>
<evidence type="ECO:0000313" key="6">
    <source>
        <dbReference type="WBParaSite" id="Hba_01914"/>
    </source>
</evidence>
<dbReference type="InterPro" id="IPR023194">
    <property type="entry name" value="eIF3-like_dom_sf"/>
</dbReference>
<protein>
    <submittedName>
        <fullName evidence="6">Eukaryotic translation initiation factor 3 30 kDa subunit</fullName>
    </submittedName>
</protein>
<keyword evidence="3" id="KW-0648">Protein biosynthesis</keyword>
<evidence type="ECO:0000256" key="2">
    <source>
        <dbReference type="ARBA" id="ARBA00022540"/>
    </source>
</evidence>
<accession>A0A1I7WB39</accession>
<evidence type="ECO:0000313" key="5">
    <source>
        <dbReference type="Proteomes" id="UP000095283"/>
    </source>
</evidence>
<dbReference type="GO" id="GO:0005852">
    <property type="term" value="C:eukaryotic translation initiation factor 3 complex"/>
    <property type="evidence" value="ECO:0007669"/>
    <property type="project" value="InterPro"/>
</dbReference>
<proteinExistence type="predicted"/>
<sequence length="271" mass="30867">MGDNWDDEDFEPEVQSLAPPPVVETVPAEPTPAVKPKPKKMVRFNIISNVFQVYLEYNRFVLLFPIFLLQNVINMESLGREPSAAEKEELQRRQDLALAKEMFGGMIFFCIENVKETVRDVEDSSQAYCDILSKEEFEEWGIKVGRFLATRHKASHYGDMLNKLLTTIAEKLESNEVRVMSNHLKALADAKKLTDKPKPASAGGAKAKKATLKVNKGNSKAYDNCAEDDGKMMTWLQMWQLESNVELTTEDSFEAMPVPYNTILFIYLFIR</sequence>
<evidence type="ECO:0000256" key="4">
    <source>
        <dbReference type="SAM" id="MobiDB-lite"/>
    </source>
</evidence>
<dbReference type="PANTHER" id="PTHR21681:SF0">
    <property type="entry name" value="EUKARYOTIC TRANSLATION INITIATION FACTOR 3 SUBUNIT J"/>
    <property type="match status" value="1"/>
</dbReference>
<reference evidence="6" key="1">
    <citation type="submission" date="2016-11" db="UniProtKB">
        <authorList>
            <consortium name="WormBaseParasite"/>
        </authorList>
    </citation>
    <scope>IDENTIFICATION</scope>
</reference>
<dbReference type="InterPro" id="IPR013906">
    <property type="entry name" value="eIF3j"/>
</dbReference>
<organism evidence="5 6">
    <name type="scientific">Heterorhabditis bacteriophora</name>
    <name type="common">Entomopathogenic nematode worm</name>
    <dbReference type="NCBI Taxonomy" id="37862"/>
    <lineage>
        <taxon>Eukaryota</taxon>
        <taxon>Metazoa</taxon>
        <taxon>Ecdysozoa</taxon>
        <taxon>Nematoda</taxon>
        <taxon>Chromadorea</taxon>
        <taxon>Rhabditida</taxon>
        <taxon>Rhabditina</taxon>
        <taxon>Rhabditomorpha</taxon>
        <taxon>Strongyloidea</taxon>
        <taxon>Heterorhabditidae</taxon>
        <taxon>Heterorhabditis</taxon>
    </lineage>
</organism>
<dbReference type="Proteomes" id="UP000095283">
    <property type="component" value="Unplaced"/>
</dbReference>
<keyword evidence="5" id="KW-1185">Reference proteome</keyword>
<feature type="compositionally biased region" description="Acidic residues" evidence="4">
    <location>
        <begin position="1"/>
        <end position="12"/>
    </location>
</feature>
<evidence type="ECO:0000256" key="1">
    <source>
        <dbReference type="ARBA" id="ARBA00022490"/>
    </source>
</evidence>
<keyword evidence="1" id="KW-0963">Cytoplasm</keyword>
<dbReference type="WBParaSite" id="Hba_01914">
    <property type="protein sequence ID" value="Hba_01914"/>
    <property type="gene ID" value="Hba_01914"/>
</dbReference>
<dbReference type="Pfam" id="PF08597">
    <property type="entry name" value="eIF3_subunit"/>
    <property type="match status" value="1"/>
</dbReference>
<dbReference type="Gene3D" id="1.10.246.60">
    <property type="entry name" value="Eukaryotic translation initiation factor 3 like domains"/>
    <property type="match status" value="1"/>
</dbReference>
<evidence type="ECO:0000256" key="3">
    <source>
        <dbReference type="ARBA" id="ARBA00022917"/>
    </source>
</evidence>
<feature type="region of interest" description="Disordered" evidence="4">
    <location>
        <begin position="1"/>
        <end position="34"/>
    </location>
</feature>
<name>A0A1I7WB39_HETBA</name>
<dbReference type="AlphaFoldDB" id="A0A1I7WB39"/>
<dbReference type="GO" id="GO:0003743">
    <property type="term" value="F:translation initiation factor activity"/>
    <property type="evidence" value="ECO:0007669"/>
    <property type="project" value="UniProtKB-KW"/>
</dbReference>
<dbReference type="PANTHER" id="PTHR21681">
    <property type="entry name" value="EUKARYOTIC TRANSLATION INITIATION FACTOR 3 SUBUNIT J"/>
    <property type="match status" value="1"/>
</dbReference>